<dbReference type="OrthoDB" id="6428448at2759"/>
<name>A0A8X6KUJ8_TRICU</name>
<dbReference type="Proteomes" id="UP000887116">
    <property type="component" value="Unassembled WGS sequence"/>
</dbReference>
<keyword evidence="2" id="KW-1185">Reference proteome</keyword>
<dbReference type="PANTHER" id="PTHR47331">
    <property type="entry name" value="PHD-TYPE DOMAIN-CONTAINING PROTEIN"/>
    <property type="match status" value="1"/>
</dbReference>
<comment type="caution">
    <text evidence="1">The sequence shown here is derived from an EMBL/GenBank/DDBJ whole genome shotgun (WGS) entry which is preliminary data.</text>
</comment>
<reference evidence="1" key="1">
    <citation type="submission" date="2020-07" db="EMBL/GenBank/DDBJ databases">
        <title>Multicomponent nature underlies the extraordinary mechanical properties of spider dragline silk.</title>
        <authorList>
            <person name="Kono N."/>
            <person name="Nakamura H."/>
            <person name="Mori M."/>
            <person name="Yoshida Y."/>
            <person name="Ohtoshi R."/>
            <person name="Malay A.D."/>
            <person name="Moran D.A.P."/>
            <person name="Tomita M."/>
            <person name="Numata K."/>
            <person name="Arakawa K."/>
        </authorList>
    </citation>
    <scope>NUCLEOTIDE SEQUENCE</scope>
</reference>
<dbReference type="PANTHER" id="PTHR47331:SF5">
    <property type="entry name" value="RIBONUCLEASE H"/>
    <property type="match status" value="1"/>
</dbReference>
<sequence length="178" mass="20426">MNSELAQNQTENLAVVSSISNLDQMKGGSQSVFLQTCVVDLRFQNTWIEANLLFDSGSMRSFICKNLAEGSSISKVFRITAWIRRFINNLKLKKEDRIKTPLSAEEIEPEEIWIKKVQAEKFGIEINCMKENKILPKDSKIRDLNPFLNEKGILRISGKLQQSTLSYHEKHPIFFDSS</sequence>
<proteinExistence type="predicted"/>
<evidence type="ECO:0000313" key="2">
    <source>
        <dbReference type="Proteomes" id="UP000887116"/>
    </source>
</evidence>
<dbReference type="EMBL" id="BMAO01022580">
    <property type="protein sequence ID" value="GFQ82908.1"/>
    <property type="molecule type" value="Genomic_DNA"/>
</dbReference>
<accession>A0A8X6KUJ8</accession>
<gene>
    <name evidence="1" type="primary">T11_11806</name>
    <name evidence="1" type="ORF">TNCT_133241</name>
</gene>
<evidence type="ECO:0000313" key="1">
    <source>
        <dbReference type="EMBL" id="GFQ82908.1"/>
    </source>
</evidence>
<organism evidence="1 2">
    <name type="scientific">Trichonephila clavata</name>
    <name type="common">Joro spider</name>
    <name type="synonym">Nephila clavata</name>
    <dbReference type="NCBI Taxonomy" id="2740835"/>
    <lineage>
        <taxon>Eukaryota</taxon>
        <taxon>Metazoa</taxon>
        <taxon>Ecdysozoa</taxon>
        <taxon>Arthropoda</taxon>
        <taxon>Chelicerata</taxon>
        <taxon>Arachnida</taxon>
        <taxon>Araneae</taxon>
        <taxon>Araneomorphae</taxon>
        <taxon>Entelegynae</taxon>
        <taxon>Araneoidea</taxon>
        <taxon>Nephilidae</taxon>
        <taxon>Trichonephila</taxon>
    </lineage>
</organism>
<dbReference type="AlphaFoldDB" id="A0A8X6KUJ8"/>
<protein>
    <submittedName>
        <fullName evidence="1">Integrase catalytic domain-containing protein</fullName>
    </submittedName>
</protein>